<evidence type="ECO:0000313" key="3">
    <source>
        <dbReference type="Proteomes" id="UP001180020"/>
    </source>
</evidence>
<name>A0AAV9EMC2_ACOCL</name>
<dbReference type="Proteomes" id="UP001180020">
    <property type="component" value="Unassembled WGS sequence"/>
</dbReference>
<dbReference type="Gene3D" id="3.30.470.160">
    <property type="entry name" value="Inositol polyphosphate kinase"/>
    <property type="match status" value="1"/>
</dbReference>
<dbReference type="SUPFAM" id="SSF56104">
    <property type="entry name" value="SAICAR synthase-like"/>
    <property type="match status" value="1"/>
</dbReference>
<accession>A0AAV9EMC2</accession>
<dbReference type="InterPro" id="IPR038286">
    <property type="entry name" value="IPK_sf"/>
</dbReference>
<organism evidence="2 3">
    <name type="scientific">Acorus calamus</name>
    <name type="common">Sweet flag</name>
    <dbReference type="NCBI Taxonomy" id="4465"/>
    <lineage>
        <taxon>Eukaryota</taxon>
        <taxon>Viridiplantae</taxon>
        <taxon>Streptophyta</taxon>
        <taxon>Embryophyta</taxon>
        <taxon>Tracheophyta</taxon>
        <taxon>Spermatophyta</taxon>
        <taxon>Magnoliopsida</taxon>
        <taxon>Liliopsida</taxon>
        <taxon>Acoraceae</taxon>
        <taxon>Acorus</taxon>
    </lineage>
</organism>
<feature type="compositionally biased region" description="Polar residues" evidence="1">
    <location>
        <begin position="125"/>
        <end position="137"/>
    </location>
</feature>
<keyword evidence="3" id="KW-1185">Reference proteome</keyword>
<proteinExistence type="predicted"/>
<comment type="caution">
    <text evidence="2">The sequence shown here is derived from an EMBL/GenBank/DDBJ whole genome shotgun (WGS) entry which is preliminary data.</text>
</comment>
<protein>
    <submittedName>
        <fullName evidence="2">Uncharacterized protein</fullName>
    </submittedName>
</protein>
<reference evidence="2" key="2">
    <citation type="submission" date="2023-06" db="EMBL/GenBank/DDBJ databases">
        <authorList>
            <person name="Ma L."/>
            <person name="Liu K.-W."/>
            <person name="Li Z."/>
            <person name="Hsiao Y.-Y."/>
            <person name="Qi Y."/>
            <person name="Fu T."/>
            <person name="Tang G."/>
            <person name="Zhang D."/>
            <person name="Sun W.-H."/>
            <person name="Liu D.-K."/>
            <person name="Li Y."/>
            <person name="Chen G.-Z."/>
            <person name="Liu X.-D."/>
            <person name="Liao X.-Y."/>
            <person name="Jiang Y.-T."/>
            <person name="Yu X."/>
            <person name="Hao Y."/>
            <person name="Huang J."/>
            <person name="Zhao X.-W."/>
            <person name="Ke S."/>
            <person name="Chen Y.-Y."/>
            <person name="Wu W.-L."/>
            <person name="Hsu J.-L."/>
            <person name="Lin Y.-F."/>
            <person name="Huang M.-D."/>
            <person name="Li C.-Y."/>
            <person name="Huang L."/>
            <person name="Wang Z.-W."/>
            <person name="Zhao X."/>
            <person name="Zhong W.-Y."/>
            <person name="Peng D.-H."/>
            <person name="Ahmad S."/>
            <person name="Lan S."/>
            <person name="Zhang J.-S."/>
            <person name="Tsai W.-C."/>
            <person name="Van De Peer Y."/>
            <person name="Liu Z.-J."/>
        </authorList>
    </citation>
    <scope>NUCLEOTIDE SEQUENCE</scope>
    <source>
        <strain evidence="2">CP</strain>
        <tissue evidence="2">Leaves</tissue>
    </source>
</reference>
<feature type="region of interest" description="Disordered" evidence="1">
    <location>
        <begin position="125"/>
        <end position="148"/>
    </location>
</feature>
<dbReference type="EMBL" id="JAUJYO010000006">
    <property type="protein sequence ID" value="KAK1314665.1"/>
    <property type="molecule type" value="Genomic_DNA"/>
</dbReference>
<evidence type="ECO:0000313" key="2">
    <source>
        <dbReference type="EMBL" id="KAK1314665.1"/>
    </source>
</evidence>
<gene>
    <name evidence="2" type="ORF">QJS10_CPA06g01601</name>
</gene>
<sequence length="148" mass="16041">MSEALEVLFCTSFASNPKVPNHIRLFFSAFHGTVTLPASDDSGPHPHLVLEDLVHGLLHPYILDLKIGSWSCYLTFVRHGVNALLYVMRLQGLAEGSSPIGPNKFAASSSAPRTLERPICSTALANGSRPQHDTPTFNAGGDPHLERI</sequence>
<dbReference type="AlphaFoldDB" id="A0AAV9EMC2"/>
<reference evidence="2" key="1">
    <citation type="journal article" date="2023" name="Nat. Commun.">
        <title>Diploid and tetraploid genomes of Acorus and the evolution of monocots.</title>
        <authorList>
            <person name="Ma L."/>
            <person name="Liu K.W."/>
            <person name="Li Z."/>
            <person name="Hsiao Y.Y."/>
            <person name="Qi Y."/>
            <person name="Fu T."/>
            <person name="Tang G.D."/>
            <person name="Zhang D."/>
            <person name="Sun W.H."/>
            <person name="Liu D.K."/>
            <person name="Li Y."/>
            <person name="Chen G.Z."/>
            <person name="Liu X.D."/>
            <person name="Liao X.Y."/>
            <person name="Jiang Y.T."/>
            <person name="Yu X."/>
            <person name="Hao Y."/>
            <person name="Huang J."/>
            <person name="Zhao X.W."/>
            <person name="Ke S."/>
            <person name="Chen Y.Y."/>
            <person name="Wu W.L."/>
            <person name="Hsu J.L."/>
            <person name="Lin Y.F."/>
            <person name="Huang M.D."/>
            <person name="Li C.Y."/>
            <person name="Huang L."/>
            <person name="Wang Z.W."/>
            <person name="Zhao X."/>
            <person name="Zhong W.Y."/>
            <person name="Peng D.H."/>
            <person name="Ahmad S."/>
            <person name="Lan S."/>
            <person name="Zhang J.S."/>
            <person name="Tsai W.C."/>
            <person name="Van de Peer Y."/>
            <person name="Liu Z.J."/>
        </authorList>
    </citation>
    <scope>NUCLEOTIDE SEQUENCE</scope>
    <source>
        <strain evidence="2">CP</strain>
    </source>
</reference>
<evidence type="ECO:0000256" key="1">
    <source>
        <dbReference type="SAM" id="MobiDB-lite"/>
    </source>
</evidence>